<dbReference type="AlphaFoldDB" id="A0A8J6BEE2"/>
<feature type="coiled-coil region" evidence="1">
    <location>
        <begin position="239"/>
        <end position="294"/>
    </location>
</feature>
<evidence type="ECO:0000256" key="2">
    <source>
        <dbReference type="SAM" id="MobiDB-lite"/>
    </source>
</evidence>
<keyword evidence="1" id="KW-0175">Coiled coil</keyword>
<evidence type="ECO:0000313" key="3">
    <source>
        <dbReference type="EMBL" id="KAG9395727.1"/>
    </source>
</evidence>
<organism evidence="3 4">
    <name type="scientific">Carpediemonas membranifera</name>
    <dbReference type="NCBI Taxonomy" id="201153"/>
    <lineage>
        <taxon>Eukaryota</taxon>
        <taxon>Metamonada</taxon>
        <taxon>Carpediemonas-like organisms</taxon>
        <taxon>Carpediemonas</taxon>
    </lineage>
</organism>
<evidence type="ECO:0000313" key="4">
    <source>
        <dbReference type="Proteomes" id="UP000717585"/>
    </source>
</evidence>
<keyword evidence="4" id="KW-1185">Reference proteome</keyword>
<sequence length="390" mass="42954">MWGRGRFSGIATMMKDALAEDTEQEGQENEVMESMKQKIALLEDERRASIARENALRQQLTEKEQFYQKQLAETRRTLAQTSADAMAFRDQVKKTTNPPITPADGTPVRRGRLSRSNSLPLSDSALTIGPRQSGGGAWERIERQLNELNATRTVMAKLKGENTGLKAKRDNLLQTVDLLESQLDETKAALEKERKENSSNTQASKDNSAAAADVESYKQAIAAQRLAFDALAADYDSRLAVANSRLAQTAKKLAEAEKELCDRDSGAQLSLEEHAKLQQTIRTLTAEKHQLNRDLGSAMTAVDRLSQQVHSLATSESDRVDVGIAKSIIVSLGSNPDPAKRAQVLEFATNVMKFDRQELVALGLALAPSNPDGKMTLGRLWVEFLESETT</sequence>
<protein>
    <submittedName>
        <fullName evidence="3">Chromosome partition protein Smc</fullName>
    </submittedName>
</protein>
<evidence type="ECO:0000256" key="1">
    <source>
        <dbReference type="SAM" id="Coils"/>
    </source>
</evidence>
<reference evidence="3" key="1">
    <citation type="submission" date="2021-05" db="EMBL/GenBank/DDBJ databases">
        <title>A free-living protist that lacks canonical eukaryotic 1 DNA replication and segregation systems.</title>
        <authorList>
            <person name="Salas-Leiva D.E."/>
            <person name="Tromer E.C."/>
            <person name="Curtis B.A."/>
            <person name="Jerlstrom-Hultqvist J."/>
            <person name="Kolisko M."/>
            <person name="Yi Z."/>
            <person name="Salas-Leiva J.S."/>
            <person name="Gallot-Lavallee L."/>
            <person name="Kops G.J.P.L."/>
            <person name="Archibald J.M."/>
            <person name="Simpson A.G.B."/>
            <person name="Roger A.J."/>
        </authorList>
    </citation>
    <scope>NUCLEOTIDE SEQUENCE</scope>
    <source>
        <strain evidence="3">BICM</strain>
    </source>
</reference>
<accession>A0A8J6BEE2</accession>
<feature type="compositionally biased region" description="Polar residues" evidence="2">
    <location>
        <begin position="114"/>
        <end position="125"/>
    </location>
</feature>
<feature type="region of interest" description="Disordered" evidence="2">
    <location>
        <begin position="94"/>
        <end position="135"/>
    </location>
</feature>
<feature type="coiled-coil region" evidence="1">
    <location>
        <begin position="32"/>
        <end position="77"/>
    </location>
</feature>
<dbReference type="EMBL" id="JAHDYR010000008">
    <property type="protein sequence ID" value="KAG9395727.1"/>
    <property type="molecule type" value="Genomic_DNA"/>
</dbReference>
<name>A0A8J6BEE2_9EUKA</name>
<feature type="region of interest" description="Disordered" evidence="2">
    <location>
        <begin position="190"/>
        <end position="210"/>
    </location>
</feature>
<dbReference type="Proteomes" id="UP000717585">
    <property type="component" value="Unassembled WGS sequence"/>
</dbReference>
<feature type="compositionally biased region" description="Polar residues" evidence="2">
    <location>
        <begin position="198"/>
        <end position="207"/>
    </location>
</feature>
<comment type="caution">
    <text evidence="3">The sequence shown here is derived from an EMBL/GenBank/DDBJ whole genome shotgun (WGS) entry which is preliminary data.</text>
</comment>
<proteinExistence type="predicted"/>
<dbReference type="OrthoDB" id="425925at2759"/>
<gene>
    <name evidence="3" type="ORF">J8273_2634</name>
</gene>